<dbReference type="EMBL" id="POWF01000004">
    <property type="protein sequence ID" value="PNQ72973.1"/>
    <property type="molecule type" value="Genomic_DNA"/>
</dbReference>
<keyword evidence="4" id="KW-1003">Cell membrane</keyword>
<evidence type="ECO:0000256" key="7">
    <source>
        <dbReference type="ARBA" id="ARBA00023136"/>
    </source>
</evidence>
<dbReference type="AlphaFoldDB" id="A0A2K1DY73"/>
<sequence length="362" mass="40100">MNSKEIANGILRALAIVIGISALLYFIYAIQSVIVYILISVVVSLTGRPIVMFLRNKLKFNNTLAVAITMFLLIGVMVGLIMLFIPLLAEQGHNLSLLDINQLESSVKDLYNETTQYFGINALEVEESLKDSHILSRIDYSVIPNFLNTFMSGLGNFSIGLFSVLFISFFFLKDSKLFENSLMTLVPDNKETRLKKSIDKIKDLLSRYFVGLVLQISVLFIIYTIGLLIIGVENTIVIAFLCALINLIPYLGPMIGGAIMIFLTMTSNLGEGFNDVIIPITLKVIGVITFGQLIDNFISQPLIFSKSVKSHPLEIFLTIVIAGLLFGVVGMIVAVPAYTALKVILKEFLSENKIVQKLTKDL</sequence>
<accession>A0A2K1DY73</accession>
<dbReference type="Pfam" id="PF01594">
    <property type="entry name" value="AI-2E_transport"/>
    <property type="match status" value="1"/>
</dbReference>
<keyword evidence="10" id="KW-1185">Reference proteome</keyword>
<evidence type="ECO:0000256" key="2">
    <source>
        <dbReference type="ARBA" id="ARBA00009773"/>
    </source>
</evidence>
<evidence type="ECO:0000256" key="1">
    <source>
        <dbReference type="ARBA" id="ARBA00004651"/>
    </source>
</evidence>
<feature type="transmembrane region" description="Helical" evidence="8">
    <location>
        <begin position="34"/>
        <end position="54"/>
    </location>
</feature>
<keyword evidence="7 8" id="KW-0472">Membrane</keyword>
<comment type="caution">
    <text evidence="9">The sequence shown here is derived from an EMBL/GenBank/DDBJ whole genome shotgun (WGS) entry which is preliminary data.</text>
</comment>
<evidence type="ECO:0000256" key="5">
    <source>
        <dbReference type="ARBA" id="ARBA00022692"/>
    </source>
</evidence>
<evidence type="ECO:0000313" key="9">
    <source>
        <dbReference type="EMBL" id="PNQ72973.1"/>
    </source>
</evidence>
<feature type="transmembrane region" description="Helical" evidence="8">
    <location>
        <begin position="236"/>
        <end position="264"/>
    </location>
</feature>
<dbReference type="Proteomes" id="UP000236641">
    <property type="component" value="Unassembled WGS sequence"/>
</dbReference>
<evidence type="ECO:0000256" key="6">
    <source>
        <dbReference type="ARBA" id="ARBA00022989"/>
    </source>
</evidence>
<gene>
    <name evidence="9" type="ORF">C1T31_08205</name>
</gene>
<feature type="transmembrane region" description="Helical" evidence="8">
    <location>
        <begin position="66"/>
        <end position="89"/>
    </location>
</feature>
<evidence type="ECO:0000256" key="4">
    <source>
        <dbReference type="ARBA" id="ARBA00022475"/>
    </source>
</evidence>
<feature type="transmembrane region" description="Helical" evidence="8">
    <location>
        <begin position="276"/>
        <end position="295"/>
    </location>
</feature>
<keyword evidence="6 8" id="KW-1133">Transmembrane helix</keyword>
<dbReference type="RefSeq" id="WP_103052012.1">
    <property type="nucleotide sequence ID" value="NZ_POWF01000004.1"/>
</dbReference>
<proteinExistence type="inferred from homology"/>
<organism evidence="9 10">
    <name type="scientific">Hanstruepera neustonica</name>
    <dbReference type="NCBI Taxonomy" id="1445657"/>
    <lineage>
        <taxon>Bacteria</taxon>
        <taxon>Pseudomonadati</taxon>
        <taxon>Bacteroidota</taxon>
        <taxon>Flavobacteriia</taxon>
        <taxon>Flavobacteriales</taxon>
        <taxon>Flavobacteriaceae</taxon>
        <taxon>Hanstruepera</taxon>
    </lineage>
</organism>
<dbReference type="OrthoDB" id="9793390at2"/>
<name>A0A2K1DY73_9FLAO</name>
<feature type="transmembrane region" description="Helical" evidence="8">
    <location>
        <begin position="9"/>
        <end position="28"/>
    </location>
</feature>
<protein>
    <submittedName>
        <fullName evidence="9">AI-2E family transporter</fullName>
    </submittedName>
</protein>
<dbReference type="PANTHER" id="PTHR21716:SF53">
    <property type="entry name" value="PERMEASE PERM-RELATED"/>
    <property type="match status" value="1"/>
</dbReference>
<keyword evidence="3" id="KW-0813">Transport</keyword>
<evidence type="ECO:0000256" key="3">
    <source>
        <dbReference type="ARBA" id="ARBA00022448"/>
    </source>
</evidence>
<dbReference type="InterPro" id="IPR002549">
    <property type="entry name" value="AI-2E-like"/>
</dbReference>
<feature type="transmembrane region" description="Helical" evidence="8">
    <location>
        <begin position="208"/>
        <end position="230"/>
    </location>
</feature>
<feature type="transmembrane region" description="Helical" evidence="8">
    <location>
        <begin position="150"/>
        <end position="172"/>
    </location>
</feature>
<comment type="subcellular location">
    <subcellularLocation>
        <location evidence="1">Cell membrane</location>
        <topology evidence="1">Multi-pass membrane protein</topology>
    </subcellularLocation>
</comment>
<evidence type="ECO:0000313" key="10">
    <source>
        <dbReference type="Proteomes" id="UP000236641"/>
    </source>
</evidence>
<reference evidence="9 10" key="1">
    <citation type="submission" date="2018-01" db="EMBL/GenBank/DDBJ databases">
        <title>The draft genome of Hanstruepera neustonica JCM19743.</title>
        <authorList>
            <person name="He R.-H."/>
            <person name="Du Z.-J."/>
        </authorList>
    </citation>
    <scope>NUCLEOTIDE SEQUENCE [LARGE SCALE GENOMIC DNA]</scope>
    <source>
        <strain evidence="9 10">JCM19743</strain>
    </source>
</reference>
<evidence type="ECO:0000256" key="8">
    <source>
        <dbReference type="SAM" id="Phobius"/>
    </source>
</evidence>
<dbReference type="GO" id="GO:0005886">
    <property type="term" value="C:plasma membrane"/>
    <property type="evidence" value="ECO:0007669"/>
    <property type="project" value="UniProtKB-SubCell"/>
</dbReference>
<feature type="transmembrane region" description="Helical" evidence="8">
    <location>
        <begin position="315"/>
        <end position="341"/>
    </location>
</feature>
<comment type="similarity">
    <text evidence="2">Belongs to the autoinducer-2 exporter (AI-2E) (TC 2.A.86) family.</text>
</comment>
<dbReference type="PANTHER" id="PTHR21716">
    <property type="entry name" value="TRANSMEMBRANE PROTEIN"/>
    <property type="match status" value="1"/>
</dbReference>
<keyword evidence="5 8" id="KW-0812">Transmembrane</keyword>